<keyword evidence="4 8" id="KW-0479">Metal-binding</keyword>
<proteinExistence type="inferred from homology"/>
<evidence type="ECO:0000256" key="6">
    <source>
        <dbReference type="ARBA" id="ARBA00022833"/>
    </source>
</evidence>
<feature type="binding site" evidence="8">
    <location>
        <position position="53"/>
    </location>
    <ligand>
        <name>Zn(2+)</name>
        <dbReference type="ChEBI" id="CHEBI:29105"/>
        <note>catalytic</note>
    </ligand>
</feature>
<gene>
    <name evidence="8 10" type="primary">tadA</name>
    <name evidence="10" type="ORF">O0V09_16720</name>
</gene>
<comment type="subunit">
    <text evidence="2 8">Homodimer.</text>
</comment>
<comment type="cofactor">
    <cofactor evidence="8">
        <name>Zn(2+)</name>
        <dbReference type="ChEBI" id="CHEBI:29105"/>
    </cofactor>
    <text evidence="8">Binds 1 zinc ion per subunit.</text>
</comment>
<comment type="function">
    <text evidence="8">Catalyzes the deamination of adenosine to inosine at the wobble position 34 of tRNA(Arg2).</text>
</comment>
<evidence type="ECO:0000256" key="1">
    <source>
        <dbReference type="ARBA" id="ARBA00010669"/>
    </source>
</evidence>
<accession>A0A9J6RRR2</accession>
<evidence type="ECO:0000259" key="9">
    <source>
        <dbReference type="PROSITE" id="PS51747"/>
    </source>
</evidence>
<keyword evidence="3 8" id="KW-0819">tRNA processing</keyword>
<dbReference type="GO" id="GO:0052717">
    <property type="term" value="F:tRNA-specific adenosine-34 deaminase activity"/>
    <property type="evidence" value="ECO:0007669"/>
    <property type="project" value="UniProtKB-UniRule"/>
</dbReference>
<dbReference type="PROSITE" id="PS00903">
    <property type="entry name" value="CYT_DCMP_DEAMINASES_1"/>
    <property type="match status" value="1"/>
</dbReference>
<reference evidence="10 11" key="1">
    <citation type="submission" date="2022-12" db="EMBL/GenBank/DDBJ databases">
        <title>Dasania phycosphaerae sp. nov., isolated from particulate material of the south coast of Korea.</title>
        <authorList>
            <person name="Jiang Y."/>
        </authorList>
    </citation>
    <scope>NUCLEOTIDE SEQUENCE [LARGE SCALE GENOMIC DNA]</scope>
    <source>
        <strain evidence="10 11">GY-19</strain>
    </source>
</reference>
<comment type="catalytic activity">
    <reaction evidence="7 8">
        <text>adenosine(34) in tRNA + H2O + H(+) = inosine(34) in tRNA + NH4(+)</text>
        <dbReference type="Rhea" id="RHEA:43168"/>
        <dbReference type="Rhea" id="RHEA-COMP:10373"/>
        <dbReference type="Rhea" id="RHEA-COMP:10374"/>
        <dbReference type="ChEBI" id="CHEBI:15377"/>
        <dbReference type="ChEBI" id="CHEBI:15378"/>
        <dbReference type="ChEBI" id="CHEBI:28938"/>
        <dbReference type="ChEBI" id="CHEBI:74411"/>
        <dbReference type="ChEBI" id="CHEBI:82852"/>
        <dbReference type="EC" id="3.5.4.33"/>
    </reaction>
</comment>
<protein>
    <recommendedName>
        <fullName evidence="8">tRNA-specific adenosine deaminase</fullName>
        <ecNumber evidence="8">3.5.4.33</ecNumber>
    </recommendedName>
</protein>
<dbReference type="InterPro" id="IPR028883">
    <property type="entry name" value="tRNA_aden_deaminase"/>
</dbReference>
<keyword evidence="11" id="KW-1185">Reference proteome</keyword>
<dbReference type="InterPro" id="IPR016193">
    <property type="entry name" value="Cytidine_deaminase-like"/>
</dbReference>
<dbReference type="NCBIfam" id="NF008113">
    <property type="entry name" value="PRK10860.1"/>
    <property type="match status" value="1"/>
</dbReference>
<evidence type="ECO:0000256" key="5">
    <source>
        <dbReference type="ARBA" id="ARBA00022801"/>
    </source>
</evidence>
<dbReference type="Pfam" id="PF00383">
    <property type="entry name" value="dCMP_cyt_deam_1"/>
    <property type="match status" value="1"/>
</dbReference>
<dbReference type="FunFam" id="3.40.140.10:FF:000005">
    <property type="entry name" value="tRNA-specific adenosine deaminase"/>
    <property type="match status" value="1"/>
</dbReference>
<dbReference type="PANTHER" id="PTHR11079">
    <property type="entry name" value="CYTOSINE DEAMINASE FAMILY MEMBER"/>
    <property type="match status" value="1"/>
</dbReference>
<sequence>MLTDEYWMAKALLLAEQGAAKGEVPVGAILVADDKVLGQGYNCPISSNDPTAHAEVMAVRDAATVLGNYRLPETTLYVTLEPCTMCAGALVHARVTRVVYGATEPKAGVVESNPCVFEGEHLNHKVAYQGGVLAAECSAMLSTFFKKRREEKKGVARG</sequence>
<dbReference type="SUPFAM" id="SSF53927">
    <property type="entry name" value="Cytidine deaminase-like"/>
    <property type="match status" value="1"/>
</dbReference>
<comment type="similarity">
    <text evidence="1">Belongs to the cytidine and deoxycytidylate deaminase family. ADAT2 subfamily.</text>
</comment>
<dbReference type="GO" id="GO:0008270">
    <property type="term" value="F:zinc ion binding"/>
    <property type="evidence" value="ECO:0007669"/>
    <property type="project" value="UniProtKB-UniRule"/>
</dbReference>
<keyword evidence="6 8" id="KW-0862">Zinc</keyword>
<evidence type="ECO:0000256" key="3">
    <source>
        <dbReference type="ARBA" id="ARBA00022694"/>
    </source>
</evidence>
<feature type="binding site" evidence="8">
    <location>
        <position position="83"/>
    </location>
    <ligand>
        <name>Zn(2+)</name>
        <dbReference type="ChEBI" id="CHEBI:29105"/>
        <note>catalytic</note>
    </ligand>
</feature>
<dbReference type="Proteomes" id="UP001069090">
    <property type="component" value="Unassembled WGS sequence"/>
</dbReference>
<evidence type="ECO:0000256" key="2">
    <source>
        <dbReference type="ARBA" id="ARBA00011738"/>
    </source>
</evidence>
<dbReference type="GO" id="GO:0002100">
    <property type="term" value="P:tRNA wobble adenosine to inosine editing"/>
    <property type="evidence" value="ECO:0007669"/>
    <property type="project" value="UniProtKB-UniRule"/>
</dbReference>
<feature type="binding site" evidence="8">
    <location>
        <position position="86"/>
    </location>
    <ligand>
        <name>Zn(2+)</name>
        <dbReference type="ChEBI" id="CHEBI:29105"/>
        <note>catalytic</note>
    </ligand>
</feature>
<evidence type="ECO:0000313" key="10">
    <source>
        <dbReference type="EMBL" id="MCZ0866856.1"/>
    </source>
</evidence>
<feature type="active site" description="Proton donor" evidence="8">
    <location>
        <position position="55"/>
    </location>
</feature>
<dbReference type="CDD" id="cd01285">
    <property type="entry name" value="nucleoside_deaminase"/>
    <property type="match status" value="1"/>
</dbReference>
<evidence type="ECO:0000313" key="11">
    <source>
        <dbReference type="Proteomes" id="UP001069090"/>
    </source>
</evidence>
<dbReference type="InterPro" id="IPR002125">
    <property type="entry name" value="CMP_dCMP_dom"/>
</dbReference>
<keyword evidence="5 8" id="KW-0378">Hydrolase</keyword>
<evidence type="ECO:0000256" key="7">
    <source>
        <dbReference type="ARBA" id="ARBA00048045"/>
    </source>
</evidence>
<dbReference type="PROSITE" id="PS51747">
    <property type="entry name" value="CYT_DCMP_DEAMINASES_2"/>
    <property type="match status" value="1"/>
</dbReference>
<dbReference type="Gene3D" id="3.40.140.10">
    <property type="entry name" value="Cytidine Deaminase, domain 2"/>
    <property type="match status" value="1"/>
</dbReference>
<organism evidence="10 11">
    <name type="scientific">Dasania phycosphaerae</name>
    <dbReference type="NCBI Taxonomy" id="2950436"/>
    <lineage>
        <taxon>Bacteria</taxon>
        <taxon>Pseudomonadati</taxon>
        <taxon>Pseudomonadota</taxon>
        <taxon>Gammaproteobacteria</taxon>
        <taxon>Cellvibrionales</taxon>
        <taxon>Spongiibacteraceae</taxon>
        <taxon>Dasania</taxon>
    </lineage>
</organism>
<evidence type="ECO:0000256" key="4">
    <source>
        <dbReference type="ARBA" id="ARBA00022723"/>
    </source>
</evidence>
<dbReference type="RefSeq" id="WP_258332806.1">
    <property type="nucleotide sequence ID" value="NZ_JAPTGG010000017.1"/>
</dbReference>
<dbReference type="PANTHER" id="PTHR11079:SF202">
    <property type="entry name" value="TRNA-SPECIFIC ADENOSINE DEAMINASE"/>
    <property type="match status" value="1"/>
</dbReference>
<dbReference type="HAMAP" id="MF_00972">
    <property type="entry name" value="tRNA_aden_deaminase"/>
    <property type="match status" value="1"/>
</dbReference>
<name>A0A9J6RRR2_9GAMM</name>
<feature type="domain" description="CMP/dCMP-type deaminase" evidence="9">
    <location>
        <begin position="2"/>
        <end position="111"/>
    </location>
</feature>
<dbReference type="EMBL" id="JAPTGG010000017">
    <property type="protein sequence ID" value="MCZ0866856.1"/>
    <property type="molecule type" value="Genomic_DNA"/>
</dbReference>
<dbReference type="EC" id="3.5.4.33" evidence="8"/>
<dbReference type="InterPro" id="IPR016192">
    <property type="entry name" value="APOBEC/CMP_deaminase_Zn-bd"/>
</dbReference>
<comment type="caution">
    <text evidence="10">The sequence shown here is derived from an EMBL/GenBank/DDBJ whole genome shotgun (WGS) entry which is preliminary data.</text>
</comment>
<evidence type="ECO:0000256" key="8">
    <source>
        <dbReference type="HAMAP-Rule" id="MF_00972"/>
    </source>
</evidence>
<dbReference type="AlphaFoldDB" id="A0A9J6RRR2"/>